<dbReference type="RefSeq" id="WP_074640164.1">
    <property type="nucleotide sequence ID" value="NZ_FNBL01000001.1"/>
</dbReference>
<accession>A0A1G7FQD6</accession>
<dbReference type="OrthoDB" id="145485at2"/>
<dbReference type="Proteomes" id="UP000182284">
    <property type="component" value="Unassembled WGS sequence"/>
</dbReference>
<comment type="catalytic activity">
    <reaction evidence="13">
        <text>L-lysyl-tRNA(Lys) + a 1,2-diacyl-sn-glycero-3-phospho-(1'-sn-glycerol) = a 1,2-diacyl-sn-glycero-3-phospho-1'-(3'-O-L-lysyl)-sn-glycerol + tRNA(Lys)</text>
        <dbReference type="Rhea" id="RHEA:10668"/>
        <dbReference type="Rhea" id="RHEA-COMP:9696"/>
        <dbReference type="Rhea" id="RHEA-COMP:9697"/>
        <dbReference type="ChEBI" id="CHEBI:64716"/>
        <dbReference type="ChEBI" id="CHEBI:75792"/>
        <dbReference type="ChEBI" id="CHEBI:78442"/>
        <dbReference type="ChEBI" id="CHEBI:78529"/>
        <dbReference type="EC" id="2.3.2.3"/>
    </reaction>
</comment>
<evidence type="ECO:0000256" key="6">
    <source>
        <dbReference type="ARBA" id="ARBA00022679"/>
    </source>
</evidence>
<evidence type="ECO:0000256" key="1">
    <source>
        <dbReference type="ARBA" id="ARBA00004651"/>
    </source>
</evidence>
<feature type="transmembrane region" description="Helical" evidence="14">
    <location>
        <begin position="430"/>
        <end position="448"/>
    </location>
</feature>
<evidence type="ECO:0000256" key="11">
    <source>
        <dbReference type="ARBA" id="ARBA00023251"/>
    </source>
</evidence>
<evidence type="ECO:0000256" key="10">
    <source>
        <dbReference type="ARBA" id="ARBA00023136"/>
    </source>
</evidence>
<keyword evidence="7 14" id="KW-0812">Transmembrane</keyword>
<dbReference type="GO" id="GO:0005886">
    <property type="term" value="C:plasma membrane"/>
    <property type="evidence" value="ECO:0007669"/>
    <property type="project" value="UniProtKB-SubCell"/>
</dbReference>
<dbReference type="PANTHER" id="PTHR34697">
    <property type="entry name" value="PHOSPHATIDYLGLYCEROL LYSYLTRANSFERASE"/>
    <property type="match status" value="1"/>
</dbReference>
<feature type="transmembrane region" description="Helical" evidence="14">
    <location>
        <begin position="330"/>
        <end position="360"/>
    </location>
</feature>
<proteinExistence type="inferred from homology"/>
<comment type="similarity">
    <text evidence="2">Belongs to the LPG synthase family.</text>
</comment>
<dbReference type="Pfam" id="PF03706">
    <property type="entry name" value="LPG_synthase_TM"/>
    <property type="match status" value="1"/>
</dbReference>
<gene>
    <name evidence="16" type="ORF">SAMN04488117_101185</name>
</gene>
<reference evidence="16 17" key="1">
    <citation type="submission" date="2016-10" db="EMBL/GenBank/DDBJ databases">
        <authorList>
            <person name="de Groot N.N."/>
        </authorList>
    </citation>
    <scope>NUCLEOTIDE SEQUENCE [LARGE SCALE GENOMIC DNA]</scope>
    <source>
        <strain evidence="16 17">DSM 27375</strain>
    </source>
</reference>
<evidence type="ECO:0000256" key="12">
    <source>
        <dbReference type="ARBA" id="ARBA00031899"/>
    </source>
</evidence>
<feature type="transmembrane region" description="Helical" evidence="14">
    <location>
        <begin position="407"/>
        <end position="424"/>
    </location>
</feature>
<feature type="transmembrane region" description="Helical" evidence="14">
    <location>
        <begin position="460"/>
        <end position="484"/>
    </location>
</feature>
<feature type="transmembrane region" description="Helical" evidence="14">
    <location>
        <begin position="134"/>
        <end position="156"/>
    </location>
</feature>
<feature type="domain" description="Phosphatidylglycerol lysyltransferase C-terminal" evidence="15">
    <location>
        <begin position="550"/>
        <end position="836"/>
    </location>
</feature>
<evidence type="ECO:0000256" key="8">
    <source>
        <dbReference type="ARBA" id="ARBA00022989"/>
    </source>
</evidence>
<comment type="subcellular location">
    <subcellularLocation>
        <location evidence="1">Cell membrane</location>
        <topology evidence="1">Multi-pass membrane protein</topology>
    </subcellularLocation>
</comment>
<evidence type="ECO:0000313" key="16">
    <source>
        <dbReference type="EMBL" id="SDE77885.1"/>
    </source>
</evidence>
<keyword evidence="8 14" id="KW-1133">Transmembrane helix</keyword>
<dbReference type="PANTHER" id="PTHR34697:SF2">
    <property type="entry name" value="PHOSPHATIDYLGLYCEROL LYSYLTRANSFERASE"/>
    <property type="match status" value="1"/>
</dbReference>
<evidence type="ECO:0000259" key="15">
    <source>
        <dbReference type="Pfam" id="PF09924"/>
    </source>
</evidence>
<keyword evidence="6 16" id="KW-0808">Transferase</keyword>
<feature type="transmembrane region" description="Helical" evidence="14">
    <location>
        <begin position="243"/>
        <end position="270"/>
    </location>
</feature>
<feature type="transmembrane region" description="Helical" evidence="14">
    <location>
        <begin position="16"/>
        <end position="36"/>
    </location>
</feature>
<protein>
    <recommendedName>
        <fullName evidence="4">Phosphatidylglycerol lysyltransferase</fullName>
        <ecNumber evidence="3">2.3.2.3</ecNumber>
    </recommendedName>
    <alternativeName>
        <fullName evidence="12">Lysylphosphatidylglycerol synthase</fullName>
    </alternativeName>
</protein>
<keyword evidence="9" id="KW-0443">Lipid metabolism</keyword>
<evidence type="ECO:0000256" key="5">
    <source>
        <dbReference type="ARBA" id="ARBA00022475"/>
    </source>
</evidence>
<keyword evidence="10 14" id="KW-0472">Membrane</keyword>
<feature type="transmembrane region" description="Helical" evidence="14">
    <location>
        <begin position="168"/>
        <end position="189"/>
    </location>
</feature>
<evidence type="ECO:0000313" key="17">
    <source>
        <dbReference type="Proteomes" id="UP000182284"/>
    </source>
</evidence>
<organism evidence="16 17">
    <name type="scientific">Celeribacter baekdonensis</name>
    <dbReference type="NCBI Taxonomy" id="875171"/>
    <lineage>
        <taxon>Bacteria</taxon>
        <taxon>Pseudomonadati</taxon>
        <taxon>Pseudomonadota</taxon>
        <taxon>Alphaproteobacteria</taxon>
        <taxon>Rhodobacterales</taxon>
        <taxon>Roseobacteraceae</taxon>
        <taxon>Celeribacter</taxon>
    </lineage>
</organism>
<evidence type="ECO:0000256" key="13">
    <source>
        <dbReference type="ARBA" id="ARBA00047540"/>
    </source>
</evidence>
<dbReference type="NCBIfam" id="NF033480">
    <property type="entry name" value="bifunc_MprF"/>
    <property type="match status" value="1"/>
</dbReference>
<evidence type="ECO:0000256" key="4">
    <source>
        <dbReference type="ARBA" id="ARBA00021546"/>
    </source>
</evidence>
<dbReference type="GO" id="GO:0050071">
    <property type="term" value="F:phosphatidylglycerol lysyltransferase activity"/>
    <property type="evidence" value="ECO:0007669"/>
    <property type="project" value="UniProtKB-EC"/>
</dbReference>
<dbReference type="InterPro" id="IPR022791">
    <property type="entry name" value="L-PG_synthase/AglD"/>
</dbReference>
<dbReference type="SUPFAM" id="SSF55729">
    <property type="entry name" value="Acyl-CoA N-acyltransferases (Nat)"/>
    <property type="match status" value="1"/>
</dbReference>
<dbReference type="AlphaFoldDB" id="A0A1G7FQD6"/>
<dbReference type="GO" id="GO:0006629">
    <property type="term" value="P:lipid metabolic process"/>
    <property type="evidence" value="ECO:0007669"/>
    <property type="project" value="UniProtKB-KW"/>
</dbReference>
<keyword evidence="5" id="KW-1003">Cell membrane</keyword>
<sequence length="864" mass="92932">MHRLSDKTRALLRRSVPLILGLALFGLGIAALSHLLHSVHPKDVIAQARSIPPSTLLLAVLSTFVGYGALTGYDWWALRFIDRRLPLRAVAMGSFLGSAFGNTVGVSIVSGGAVRYRIYAALGLDAFEVATVSTYIAVSVGMGLTFIGLGALALHPSVIGGTVLSPDVIRWGATALVGLALATLMTLSIGRKTLKIRRFEVTMPPPAAILGQLGFSLIDVLAAALCLWLLLPEGRPDFTTFTAIFAGAMMLGVISHVPGGIGVFETAIIAALPGDTPVGHIAAALLLFRAIYYLLPFALAFLIVSLNELRIAGGALSKLFSAPRADLRPAYNALSGIVPSLVAVTAFGYGVFLLAVAFVPSFQAGALHEGDLSAALLLEIGVLGTAVMGGVLLILSHALLRRVSAAFWLMILAMGMGILAAMFNNFDFESMDILAVGLLAMLPFRRAFYRQAKLTDGVFTPAWIALVLASLLASAAFFFFLHRATPYSLSLWTEFSANANTPRSLRAGVAASTLLLVFTVIQALRPAHTHKADADRDGSIARTSAVLANTSDPQACLALSGDKRLMFSDQNSAYLMYGVQRSAWVALGDPVGPASEVHDLAWEFFERAQRANGRPVFYEVSETYLPLWIEMGLSLHKIGEEAVVVLKDFSLSGSKFKTMRAAYNKKQREGLALEMLAPPHSDAVFADIEAISTAWLGGKTGREKGFSVGRFDRAYLDHFPLAVIRREGRIVAFANVLAPGDGKRVAIDLMRYLPDEASGMMEFLFLSLIEHMREAGAEEFSLGVAPLSGLSPRPTARMWNSLGRMMFEHGGAFYNFEGLRSFKQKFRPDWRPRYIAVPPGYAPMRAMANVALLISGGPRGLIGK</sequence>
<evidence type="ECO:0000256" key="14">
    <source>
        <dbReference type="SAM" id="Phobius"/>
    </source>
</evidence>
<evidence type="ECO:0000256" key="3">
    <source>
        <dbReference type="ARBA" id="ARBA00012014"/>
    </source>
</evidence>
<name>A0A1G7FQD6_9RHOB</name>
<feature type="transmembrane region" description="Helical" evidence="14">
    <location>
        <begin position="504"/>
        <end position="524"/>
    </location>
</feature>
<dbReference type="GO" id="GO:0055091">
    <property type="term" value="P:phospholipid homeostasis"/>
    <property type="evidence" value="ECO:0007669"/>
    <property type="project" value="TreeGrafter"/>
</dbReference>
<keyword evidence="11" id="KW-0046">Antibiotic resistance</keyword>
<dbReference type="GO" id="GO:0046677">
    <property type="term" value="P:response to antibiotic"/>
    <property type="evidence" value="ECO:0007669"/>
    <property type="project" value="UniProtKB-KW"/>
</dbReference>
<dbReference type="EMBL" id="FNBL01000001">
    <property type="protein sequence ID" value="SDE77885.1"/>
    <property type="molecule type" value="Genomic_DNA"/>
</dbReference>
<dbReference type="EC" id="2.3.2.3" evidence="3"/>
<evidence type="ECO:0000256" key="9">
    <source>
        <dbReference type="ARBA" id="ARBA00023098"/>
    </source>
</evidence>
<feature type="transmembrane region" description="Helical" evidence="14">
    <location>
        <begin position="209"/>
        <end position="231"/>
    </location>
</feature>
<dbReference type="InterPro" id="IPR016181">
    <property type="entry name" value="Acyl_CoA_acyltransferase"/>
</dbReference>
<dbReference type="Pfam" id="PF09924">
    <property type="entry name" value="LPG_synthase_C"/>
    <property type="match status" value="1"/>
</dbReference>
<dbReference type="InterPro" id="IPR024320">
    <property type="entry name" value="LPG_synthase_C"/>
</dbReference>
<evidence type="ECO:0000256" key="2">
    <source>
        <dbReference type="ARBA" id="ARBA00008627"/>
    </source>
</evidence>
<feature type="transmembrane region" description="Helical" evidence="14">
    <location>
        <begin position="90"/>
        <end position="114"/>
    </location>
</feature>
<feature type="transmembrane region" description="Helical" evidence="14">
    <location>
        <begin position="290"/>
        <end position="309"/>
    </location>
</feature>
<dbReference type="InterPro" id="IPR051211">
    <property type="entry name" value="PG_lysyltransferase"/>
</dbReference>
<feature type="transmembrane region" description="Helical" evidence="14">
    <location>
        <begin position="56"/>
        <end position="78"/>
    </location>
</feature>
<evidence type="ECO:0000256" key="7">
    <source>
        <dbReference type="ARBA" id="ARBA00022692"/>
    </source>
</evidence>
<feature type="transmembrane region" description="Helical" evidence="14">
    <location>
        <begin position="372"/>
        <end position="395"/>
    </location>
</feature>